<accession>A0A3B0QVJ7</accession>
<sequence>MGLKAAAAGLDESDSVRAALPTIGLSFSSELAKNVILEAEFTGITAGSSAYIYDAEVFIGYRPHKQVLLSGGLRTFKLHGDDDDDEIDFKVSGPFVMVRATF</sequence>
<dbReference type="EMBL" id="UOEA01000088">
    <property type="protein sequence ID" value="VAV85510.1"/>
    <property type="molecule type" value="Genomic_DNA"/>
</dbReference>
<gene>
    <name evidence="1" type="ORF">MNBD_DELTA01-1186</name>
</gene>
<name>A0A3B0QVJ7_9ZZZZ</name>
<proteinExistence type="predicted"/>
<dbReference type="AlphaFoldDB" id="A0A3B0QVJ7"/>
<protein>
    <recommendedName>
        <fullName evidence="2">Outer membrane protein beta-barrel domain-containing protein</fullName>
    </recommendedName>
</protein>
<organism evidence="1">
    <name type="scientific">hydrothermal vent metagenome</name>
    <dbReference type="NCBI Taxonomy" id="652676"/>
    <lineage>
        <taxon>unclassified sequences</taxon>
        <taxon>metagenomes</taxon>
        <taxon>ecological metagenomes</taxon>
    </lineage>
</organism>
<evidence type="ECO:0000313" key="1">
    <source>
        <dbReference type="EMBL" id="VAV85510.1"/>
    </source>
</evidence>
<evidence type="ECO:0008006" key="2">
    <source>
        <dbReference type="Google" id="ProtNLM"/>
    </source>
</evidence>
<reference evidence="1" key="1">
    <citation type="submission" date="2018-06" db="EMBL/GenBank/DDBJ databases">
        <authorList>
            <person name="Zhirakovskaya E."/>
        </authorList>
    </citation>
    <scope>NUCLEOTIDE SEQUENCE</scope>
</reference>